<keyword evidence="1" id="KW-0175">Coiled coil</keyword>
<evidence type="ECO:0000256" key="1">
    <source>
        <dbReference type="SAM" id="Coils"/>
    </source>
</evidence>
<keyword evidence="3" id="KW-1185">Reference proteome</keyword>
<reference evidence="2" key="1">
    <citation type="submission" date="2021-01" db="UniProtKB">
        <authorList>
            <consortium name="EnsemblMetazoa"/>
        </authorList>
    </citation>
    <scope>IDENTIFICATION</scope>
</reference>
<organism evidence="2 3">
    <name type="scientific">Clytia hemisphaerica</name>
    <dbReference type="NCBI Taxonomy" id="252671"/>
    <lineage>
        <taxon>Eukaryota</taxon>
        <taxon>Metazoa</taxon>
        <taxon>Cnidaria</taxon>
        <taxon>Hydrozoa</taxon>
        <taxon>Hydroidolina</taxon>
        <taxon>Leptothecata</taxon>
        <taxon>Obeliida</taxon>
        <taxon>Clytiidae</taxon>
        <taxon>Clytia</taxon>
    </lineage>
</organism>
<dbReference type="GeneID" id="136804227"/>
<dbReference type="Proteomes" id="UP000594262">
    <property type="component" value="Unplaced"/>
</dbReference>
<dbReference type="EnsemblMetazoa" id="CLYHEMT006534.1">
    <property type="protein sequence ID" value="CLYHEMP006534.1"/>
    <property type="gene ID" value="CLYHEMG006534"/>
</dbReference>
<proteinExistence type="predicted"/>
<sequence length="263" mass="30895">MGEVESEFRLMYTNSEQVNNQLRKESDSKDAEIQSLKKQTDELLIQRKKSDELHQSNTITKDKEIQRLTKELSEVKVSRHLMAMKLEMKNAKLNDSEKLCKLYESQNEQLQSFLSEKNHDNNPLLELANQEARYKDDIICKQNSTVKTQMLRIKFLSKLSLKADQKIKDNQKKIKKLESSITNLQQELTEYEKAFSSFNRYFKVIQVRDSQAKQHVMNLHTHFNNIKQKAFLKVFNKRNSLSCESIDIVNKLANVFNLSSDEK</sequence>
<protein>
    <submittedName>
        <fullName evidence="2">Uncharacterized protein</fullName>
    </submittedName>
</protein>
<evidence type="ECO:0000313" key="2">
    <source>
        <dbReference type="EnsemblMetazoa" id="CLYHEMP006534.1"/>
    </source>
</evidence>
<name>A0A7M5WK47_9CNID</name>
<evidence type="ECO:0000313" key="3">
    <source>
        <dbReference type="Proteomes" id="UP000594262"/>
    </source>
</evidence>
<dbReference type="RefSeq" id="XP_066917034.1">
    <property type="nucleotide sequence ID" value="XM_067060933.1"/>
</dbReference>
<dbReference type="Gene3D" id="1.20.5.340">
    <property type="match status" value="1"/>
</dbReference>
<feature type="coiled-coil region" evidence="1">
    <location>
        <begin position="167"/>
        <end position="194"/>
    </location>
</feature>
<accession>A0A7M5WK47</accession>
<dbReference type="AlphaFoldDB" id="A0A7M5WK47"/>